<feature type="region of interest" description="Disordered" evidence="1">
    <location>
        <begin position="106"/>
        <end position="147"/>
    </location>
</feature>
<accession>A0AAV1VNW8</accession>
<feature type="compositionally biased region" description="Polar residues" evidence="1">
    <location>
        <begin position="284"/>
        <end position="293"/>
    </location>
</feature>
<comment type="caution">
    <text evidence="2">The sequence shown here is derived from an EMBL/GenBank/DDBJ whole genome shotgun (WGS) entry which is preliminary data.</text>
</comment>
<dbReference type="Proteomes" id="UP001162060">
    <property type="component" value="Unassembled WGS sequence"/>
</dbReference>
<proteinExistence type="predicted"/>
<evidence type="ECO:0000313" key="2">
    <source>
        <dbReference type="EMBL" id="CAK7947986.1"/>
    </source>
</evidence>
<evidence type="ECO:0000256" key="1">
    <source>
        <dbReference type="SAM" id="MobiDB-lite"/>
    </source>
</evidence>
<sequence>MRFWWPDWHSERSPSSDSECSTDDHSSLASDGSFYDASSDAETGVDFDQSPSSILDDTQLVIGDRTAVNLMRPFPERSAVPSPLEVGPYGMGRADVGQAHPGIFGAPVFGPADGENGPRTPPRATPPRGGDAELDAATSGTCSEHASPLALQMPARGDVSGARAKARSPVPTLGTVEDRGEARRHPVGTGEGTFGPILGLSIGVAVASRNAQQHARMATDQDGAACVGPFGASSTPLAASSARRLASPASPDAPAAAVASQDEDAIVGIPGRAGVTLPDRVSPTHGQGLQSDGSPGASMRRPGTKTCTKGIYCKKRELSKVNDLYITAHQTRFGPPPGASSVVCQSTSENYPYV</sequence>
<feature type="region of interest" description="Disordered" evidence="1">
    <location>
        <begin position="1"/>
        <end position="52"/>
    </location>
</feature>
<evidence type="ECO:0000313" key="3">
    <source>
        <dbReference type="Proteomes" id="UP001162060"/>
    </source>
</evidence>
<organism evidence="2 3">
    <name type="scientific">Peronospora matthiolae</name>
    <dbReference type="NCBI Taxonomy" id="2874970"/>
    <lineage>
        <taxon>Eukaryota</taxon>
        <taxon>Sar</taxon>
        <taxon>Stramenopiles</taxon>
        <taxon>Oomycota</taxon>
        <taxon>Peronosporomycetes</taxon>
        <taxon>Peronosporales</taxon>
        <taxon>Peronosporaceae</taxon>
        <taxon>Peronospora</taxon>
    </lineage>
</organism>
<dbReference type="AlphaFoldDB" id="A0AAV1VNW8"/>
<dbReference type="EMBL" id="CAKLBY020000390">
    <property type="protein sequence ID" value="CAK7947986.1"/>
    <property type="molecule type" value="Genomic_DNA"/>
</dbReference>
<feature type="region of interest" description="Disordered" evidence="1">
    <location>
        <begin position="161"/>
        <end position="192"/>
    </location>
</feature>
<reference evidence="2" key="1">
    <citation type="submission" date="2024-01" db="EMBL/GenBank/DDBJ databases">
        <authorList>
            <person name="Webb A."/>
        </authorList>
    </citation>
    <scope>NUCLEOTIDE SEQUENCE</scope>
    <source>
        <strain evidence="2">Pm1</strain>
    </source>
</reference>
<feature type="region of interest" description="Disordered" evidence="1">
    <location>
        <begin position="277"/>
        <end position="303"/>
    </location>
</feature>
<name>A0AAV1VNW8_9STRA</name>
<gene>
    <name evidence="2" type="ORF">PM001_LOCUS33136</name>
</gene>
<protein>
    <submittedName>
        <fullName evidence="2">Uncharacterized protein</fullName>
    </submittedName>
</protein>